<dbReference type="AlphaFoldDB" id="A0A2H3JGC6"/>
<evidence type="ECO:0008006" key="8">
    <source>
        <dbReference type="Google" id="ProtNLM"/>
    </source>
</evidence>
<feature type="repeat" description="PPR" evidence="5">
    <location>
        <begin position="7"/>
        <end position="41"/>
    </location>
</feature>
<dbReference type="PANTHER" id="PTHR47447:SF17">
    <property type="entry name" value="OS12G0638900 PROTEIN"/>
    <property type="match status" value="1"/>
</dbReference>
<gene>
    <name evidence="6" type="ORF">WOLCODRAFT_16983</name>
</gene>
<accession>A0A2H3JGC6</accession>
<dbReference type="STRING" id="742152.A0A2H3JGC6"/>
<comment type="function">
    <text evidence="3">Regulates mitochondrial small subunit maturation by controlling 15S rRNA 5'-end processing. Localizes to the 5' precursor of the 15S rRNA in a position that is subsequently occupied by mS47 in the mature yeast mtSSU. Uses structure and sequence-specific RNA recognition, binding to a single-stranded region of the precursor and specifically recognizing bases -6 to -1. The exchange of Ccm1 for mS47 is coupled to the irreversible removal of precursor rRNA that is accompanied by conformational changes of the mitoribosomal proteins uS5m and mS26. These conformational changes signal completion of 5'-end rRNA processing through protection of the mature 5'-end of the 15S rRNA and stabilization of mS47. The removal of the 5' precursor together with the dissociation of Ccm1 may be catalyzed by the 5'-3' exoribonuclease Pet127. Involved in the specific removal of group I introns in mitochondrial encoded transcripts.</text>
</comment>
<organism evidence="6 7">
    <name type="scientific">Wolfiporia cocos (strain MD-104)</name>
    <name type="common">Brown rot fungus</name>
    <dbReference type="NCBI Taxonomy" id="742152"/>
    <lineage>
        <taxon>Eukaryota</taxon>
        <taxon>Fungi</taxon>
        <taxon>Dikarya</taxon>
        <taxon>Basidiomycota</taxon>
        <taxon>Agaricomycotina</taxon>
        <taxon>Agaricomycetes</taxon>
        <taxon>Polyporales</taxon>
        <taxon>Phaeolaceae</taxon>
        <taxon>Wolfiporia</taxon>
    </lineage>
</organism>
<evidence type="ECO:0000256" key="1">
    <source>
        <dbReference type="ARBA" id="ARBA00006192"/>
    </source>
</evidence>
<keyword evidence="7" id="KW-1185">Reference proteome</keyword>
<name>A0A2H3JGC6_WOLCO</name>
<comment type="similarity">
    <text evidence="1">Belongs to the CCM1 family.</text>
</comment>
<dbReference type="Proteomes" id="UP000218811">
    <property type="component" value="Unassembled WGS sequence"/>
</dbReference>
<reference evidence="6 7" key="1">
    <citation type="journal article" date="2012" name="Science">
        <title>The Paleozoic origin of enzymatic lignin decomposition reconstructed from 31 fungal genomes.</title>
        <authorList>
            <person name="Floudas D."/>
            <person name="Binder M."/>
            <person name="Riley R."/>
            <person name="Barry K."/>
            <person name="Blanchette R.A."/>
            <person name="Henrissat B."/>
            <person name="Martinez A.T."/>
            <person name="Otillar R."/>
            <person name="Spatafora J.W."/>
            <person name="Yadav J.S."/>
            <person name="Aerts A."/>
            <person name="Benoit I."/>
            <person name="Boyd A."/>
            <person name="Carlson A."/>
            <person name="Copeland A."/>
            <person name="Coutinho P.M."/>
            <person name="de Vries R.P."/>
            <person name="Ferreira P."/>
            <person name="Findley K."/>
            <person name="Foster B."/>
            <person name="Gaskell J."/>
            <person name="Glotzer D."/>
            <person name="Gorecki P."/>
            <person name="Heitman J."/>
            <person name="Hesse C."/>
            <person name="Hori C."/>
            <person name="Igarashi K."/>
            <person name="Jurgens J.A."/>
            <person name="Kallen N."/>
            <person name="Kersten P."/>
            <person name="Kohler A."/>
            <person name="Kuees U."/>
            <person name="Kumar T.K.A."/>
            <person name="Kuo A."/>
            <person name="LaButti K."/>
            <person name="Larrondo L.F."/>
            <person name="Lindquist E."/>
            <person name="Ling A."/>
            <person name="Lombard V."/>
            <person name="Lucas S."/>
            <person name="Lundell T."/>
            <person name="Martin R."/>
            <person name="McLaughlin D.J."/>
            <person name="Morgenstern I."/>
            <person name="Morin E."/>
            <person name="Murat C."/>
            <person name="Nagy L.G."/>
            <person name="Nolan M."/>
            <person name="Ohm R.A."/>
            <person name="Patyshakuliyeva A."/>
            <person name="Rokas A."/>
            <person name="Ruiz-Duenas F.J."/>
            <person name="Sabat G."/>
            <person name="Salamov A."/>
            <person name="Samejima M."/>
            <person name="Schmutz J."/>
            <person name="Slot J.C."/>
            <person name="St John F."/>
            <person name="Stenlid J."/>
            <person name="Sun H."/>
            <person name="Sun S."/>
            <person name="Syed K."/>
            <person name="Tsang A."/>
            <person name="Wiebenga A."/>
            <person name="Young D."/>
            <person name="Pisabarro A."/>
            <person name="Eastwood D.C."/>
            <person name="Martin F."/>
            <person name="Cullen D."/>
            <person name="Grigoriev I.V."/>
            <person name="Hibbett D.S."/>
        </authorList>
    </citation>
    <scope>NUCLEOTIDE SEQUENCE [LARGE SCALE GENOMIC DNA]</scope>
    <source>
        <strain evidence="6 7">MD-104</strain>
    </source>
</reference>
<keyword evidence="2" id="KW-0677">Repeat</keyword>
<dbReference type="Gene3D" id="1.25.40.10">
    <property type="entry name" value="Tetratricopeptide repeat domain"/>
    <property type="match status" value="2"/>
</dbReference>
<dbReference type="Pfam" id="PF13041">
    <property type="entry name" value="PPR_2"/>
    <property type="match status" value="1"/>
</dbReference>
<evidence type="ECO:0000313" key="7">
    <source>
        <dbReference type="Proteomes" id="UP000218811"/>
    </source>
</evidence>
<evidence type="ECO:0000256" key="5">
    <source>
        <dbReference type="PROSITE-ProRule" id="PRU00708"/>
    </source>
</evidence>
<dbReference type="PANTHER" id="PTHR47447">
    <property type="entry name" value="OS03G0856100 PROTEIN"/>
    <property type="match status" value="1"/>
</dbReference>
<protein>
    <recommendedName>
        <fullName evidence="8">Pentacotripeptide-repeat region of PRORP domain-containing protein</fullName>
    </recommendedName>
</protein>
<sequence length="530" mass="59978">MPLDAQNTPVWNTIMNEAMHVQRYELAYSLYIDMKRRGFDPTIRTFTTMFSGYSQVRDWSKLTKQLGYVHKLFQSYQDYVQRVKELNPRSPELNVLPVSAYMKILGDIGDWQKMFDVFYEMDDEGPLAPDAYVFTAMIRALQQRRPAALTPEELTRTRLQNASDVRLLWRALLRVVAKNPHIALDSHLVTLTINTLVASRRPADFLFAFDIVRDFLGLAKPGEEPKPVVVPMSGHIMSEVLWLCNVSQKYRLGIHFFKQIADRPLHPGEEPVISRGHVENVIRAYAGLQLMGSGQEASQALEILEWALQEASVHRDAIKRLRPTITTFTLVLGCCWRSGDWPCAARTFELMTGFNAINFLDSDKGGVSLPPQSSDKNIMPDITAMSHLVRTALASEDKANMRQCLRMLNHIGAEMYFPTSLDSVQEDKTDSRGLDVQNPGFYAPRLAKDVIALIKRVLPSDAEQSLSEEENRWVQIGALAKKVPREAVGKVPFLEEHLLGSEKGLAATESAVEHDLTVRRLQRTSRVAKI</sequence>
<evidence type="ECO:0000313" key="6">
    <source>
        <dbReference type="EMBL" id="PCH41242.1"/>
    </source>
</evidence>
<dbReference type="InterPro" id="IPR011990">
    <property type="entry name" value="TPR-like_helical_dom_sf"/>
</dbReference>
<evidence type="ECO:0000256" key="3">
    <source>
        <dbReference type="ARBA" id="ARBA00044493"/>
    </source>
</evidence>
<proteinExistence type="inferred from homology"/>
<dbReference type="EMBL" id="KB468113">
    <property type="protein sequence ID" value="PCH41242.1"/>
    <property type="molecule type" value="Genomic_DNA"/>
</dbReference>
<dbReference type="InterPro" id="IPR002885">
    <property type="entry name" value="PPR_rpt"/>
</dbReference>
<evidence type="ECO:0000256" key="4">
    <source>
        <dbReference type="ARBA" id="ARBA00044511"/>
    </source>
</evidence>
<dbReference type="OMA" id="LYIDMKR"/>
<dbReference type="PROSITE" id="PS51375">
    <property type="entry name" value="PPR"/>
    <property type="match status" value="1"/>
</dbReference>
<comment type="subunit">
    <text evidence="4">Binds to mitochondrial small subunit 15S rRNA.</text>
</comment>
<dbReference type="NCBIfam" id="TIGR00756">
    <property type="entry name" value="PPR"/>
    <property type="match status" value="1"/>
</dbReference>
<evidence type="ECO:0000256" key="2">
    <source>
        <dbReference type="ARBA" id="ARBA00022737"/>
    </source>
</evidence>
<dbReference type="OrthoDB" id="185373at2759"/>